<sequence>MAGLEIVRGGHLEAGWLGARCSQIHLPRDRIRHSGGVSAGVVQGRVRRCAETLWVSFPWGEVESGVVEVDMAWCMGAGAVRELHGTGFGTPWEGAAALDATLDGAPVGPKGDRGHRCKATVKRTGGLRRRGYRLSDQGGGDGGIMRWVLQASDGLRLDDSPLVASACCHKMASLGGLVRGRGDLFFSLTLSLSNPITGMVLEHAGWRAPA</sequence>
<organism evidence="1">
    <name type="scientific">Oryza punctata</name>
    <name type="common">Red rice</name>
    <dbReference type="NCBI Taxonomy" id="4537"/>
    <lineage>
        <taxon>Eukaryota</taxon>
        <taxon>Viridiplantae</taxon>
        <taxon>Streptophyta</taxon>
        <taxon>Embryophyta</taxon>
        <taxon>Tracheophyta</taxon>
        <taxon>Spermatophyta</taxon>
        <taxon>Magnoliopsida</taxon>
        <taxon>Liliopsida</taxon>
        <taxon>Poales</taxon>
        <taxon>Poaceae</taxon>
        <taxon>BOP clade</taxon>
        <taxon>Oryzoideae</taxon>
        <taxon>Oryzeae</taxon>
        <taxon>Oryzinae</taxon>
        <taxon>Oryza</taxon>
    </lineage>
</organism>
<keyword evidence="2" id="KW-1185">Reference proteome</keyword>
<dbReference type="Gramene" id="OPUNC11G16540.1">
    <property type="protein sequence ID" value="OPUNC11G16540.1"/>
    <property type="gene ID" value="OPUNC11G16540"/>
</dbReference>
<protein>
    <submittedName>
        <fullName evidence="1">Uncharacterized protein</fullName>
    </submittedName>
</protein>
<accession>A0A0E0MH96</accession>
<dbReference type="AlphaFoldDB" id="A0A0E0MH96"/>
<dbReference type="HOGENOM" id="CLU_1311910_0_0_1"/>
<reference evidence="1" key="2">
    <citation type="submission" date="2018-05" db="EMBL/GenBank/DDBJ databases">
        <title>OpunRS2 (Oryza punctata Reference Sequence Version 2).</title>
        <authorList>
            <person name="Zhang J."/>
            <person name="Kudrna D."/>
            <person name="Lee S."/>
            <person name="Talag J."/>
            <person name="Welchert J."/>
            <person name="Wing R.A."/>
        </authorList>
    </citation>
    <scope>NUCLEOTIDE SEQUENCE [LARGE SCALE GENOMIC DNA]</scope>
</reference>
<proteinExistence type="predicted"/>
<dbReference type="Proteomes" id="UP000026962">
    <property type="component" value="Chromosome 11"/>
</dbReference>
<evidence type="ECO:0000313" key="2">
    <source>
        <dbReference type="Proteomes" id="UP000026962"/>
    </source>
</evidence>
<reference evidence="1" key="1">
    <citation type="submission" date="2015-04" db="UniProtKB">
        <authorList>
            <consortium name="EnsemblPlants"/>
        </authorList>
    </citation>
    <scope>IDENTIFICATION</scope>
</reference>
<evidence type="ECO:0000313" key="1">
    <source>
        <dbReference type="EnsemblPlants" id="OPUNC11G16540.1"/>
    </source>
</evidence>
<name>A0A0E0MH96_ORYPU</name>
<dbReference type="EnsemblPlants" id="OPUNC11G16540.1">
    <property type="protein sequence ID" value="OPUNC11G16540.1"/>
    <property type="gene ID" value="OPUNC11G16540"/>
</dbReference>